<feature type="non-terminal residue" evidence="1">
    <location>
        <position position="1"/>
    </location>
</feature>
<comment type="caution">
    <text evidence="1">The sequence shown here is derived from an EMBL/GenBank/DDBJ whole genome shotgun (WGS) entry which is preliminary data.</text>
</comment>
<name>A0A7X0B7A6_9PROT</name>
<protein>
    <submittedName>
        <fullName evidence="1">Uncharacterized protein</fullName>
    </submittedName>
</protein>
<dbReference type="EMBL" id="JACIIZ010000043">
    <property type="protein sequence ID" value="MBB6255444.1"/>
    <property type="molecule type" value="Genomic_DNA"/>
</dbReference>
<gene>
    <name evidence="1" type="ORF">FHS74_006044</name>
</gene>
<organism evidence="1 2">
    <name type="scientific">Nitrospirillum iridis</name>
    <dbReference type="NCBI Taxonomy" id="765888"/>
    <lineage>
        <taxon>Bacteria</taxon>
        <taxon>Pseudomonadati</taxon>
        <taxon>Pseudomonadota</taxon>
        <taxon>Alphaproteobacteria</taxon>
        <taxon>Rhodospirillales</taxon>
        <taxon>Azospirillaceae</taxon>
        <taxon>Nitrospirillum</taxon>
    </lineage>
</organism>
<feature type="non-terminal residue" evidence="1">
    <location>
        <position position="1131"/>
    </location>
</feature>
<keyword evidence="2" id="KW-1185">Reference proteome</keyword>
<reference evidence="1 2" key="1">
    <citation type="submission" date="2020-08" db="EMBL/GenBank/DDBJ databases">
        <title>Genomic Encyclopedia of Type Strains, Phase IV (KMG-IV): sequencing the most valuable type-strain genomes for metagenomic binning, comparative biology and taxonomic classification.</title>
        <authorList>
            <person name="Goeker M."/>
        </authorList>
    </citation>
    <scope>NUCLEOTIDE SEQUENCE [LARGE SCALE GENOMIC DNA]</scope>
    <source>
        <strain evidence="1 2">DSM 22198</strain>
    </source>
</reference>
<evidence type="ECO:0000313" key="2">
    <source>
        <dbReference type="Proteomes" id="UP000539175"/>
    </source>
</evidence>
<sequence>SYTGVSLTSGVSGLTIAAGTQTIGSNVDLVAAAVNDYIGGTLGSLNNTGTISGVLTAAYITGTGSLGTLSNSGVLDGARFGIRNQGTIGLVANSGTATGTIGLYNQGVIGTVINTGLLQDAPVGTAAGLNNAGTIGVLTNQGTITSPVALRNSGSIGRIDNSGLIAGSLINTSANALTITGGTGTVVGSLTGTLSGTLNTMGTITSTLANVVVASGNLLLNDQVTLGSGTLVNSGASLRLTTLVSVTGSYSQSAGTLALGYGNQLAVSGAAVLTGGTVAVSGVPGTLTLLAGVGSGTALVAGGVGSSYSGLVYSADVTGMEVTGSVGGTSLFLAGLNDYVGGTLGTLSNSGTISASNAVYVAATGSLGSFSNTGVLTGANAALDNLGTIGSIANGTLGTLGVMTGGVGVANAGVIGTLVSYGTVTGTTGAGVDNQGTINALGNAGLINGATSGISNAGTVGLFVNIGQVTGGSRAIANSGSLGLLSNSGLLSGVTALYNAANATLGTVSNSGTIAGNIVNLASADLVLAGSGGTLTGGIITNTAANVVFAGGAAVIGDAINVGGHTVVNDGASLELASTLSITGNYSQASGTLALGTLSAVVSGVAAITGGTITASVSSTSNYVVGGSGGVVLVQGGSGSSYTGVSLTSGVSGLTIAAGTQTIGSNVDLVAAAVNDYIGGTLGSLNNTGTISGVLTAAYITGTGSLGTLSNSGLLDGARFGIRNQGTIGLVANSGTATGTIGLYNQGVIGTVINTGLLQDAPVGTAAGLNNAGTIGVLTNQGTITSPVALRNSGSIGRIDNSGLIAGSLINTSANALTITGGTGTVVGSLTGTLSGTLNTMGTITSTLANVVLASGNLWLNDQVTLGSGTLVNSGASLRLATIISVTGNYGQSAGTLSLGYGNQLAVSGAAVLTGGTVAVSGVPGTLNLLAGVGGGTALVAGGVGSSYSGLSYSADVTGMEVTGSVGGTSLFLAGLNDYVGGTLGNLSNSGTISASNAVYVAATGSLGSFSNTGVLTGANAALDNLGTIGSIANGTLGTLGVMTGGVGVANAGVIGTLVSYGSITGTTGAGVDNQGTINALGNAGLINGATSGISNAGTVGLFVNIGQVTGGSRAIANSGSLLVLQNAGLL</sequence>
<proteinExistence type="predicted"/>
<evidence type="ECO:0000313" key="1">
    <source>
        <dbReference type="EMBL" id="MBB6255444.1"/>
    </source>
</evidence>
<accession>A0A7X0B7A6</accession>
<dbReference type="AlphaFoldDB" id="A0A7X0B7A6"/>
<dbReference type="Proteomes" id="UP000539175">
    <property type="component" value="Unassembled WGS sequence"/>
</dbReference>
<dbReference type="RefSeq" id="WP_184807951.1">
    <property type="nucleotide sequence ID" value="NZ_JACIIZ010000043.1"/>
</dbReference>